<protein>
    <submittedName>
        <fullName evidence="5">PucR family transcriptional regulator</fullName>
    </submittedName>
</protein>
<dbReference type="AlphaFoldDB" id="A0A6A8DIP9"/>
<keyword evidence="6" id="KW-1185">Reference proteome</keyword>
<accession>A0A6A8DIP9</accession>
<dbReference type="InterPro" id="IPR042070">
    <property type="entry name" value="PucR_C-HTH_sf"/>
</dbReference>
<dbReference type="InterPro" id="IPR041522">
    <property type="entry name" value="CdaR_GGDEF"/>
</dbReference>
<dbReference type="Gene3D" id="1.10.10.2840">
    <property type="entry name" value="PucR C-terminal helix-turn-helix domain"/>
    <property type="match status" value="1"/>
</dbReference>
<evidence type="ECO:0000313" key="5">
    <source>
        <dbReference type="EMBL" id="MRH44336.1"/>
    </source>
</evidence>
<proteinExistence type="inferred from homology"/>
<dbReference type="InterPro" id="IPR025736">
    <property type="entry name" value="PucR_C-HTH_dom"/>
</dbReference>
<evidence type="ECO:0000259" key="3">
    <source>
        <dbReference type="Pfam" id="PF13556"/>
    </source>
</evidence>
<gene>
    <name evidence="5" type="ORF">GH741_16965</name>
</gene>
<dbReference type="InterPro" id="IPR012914">
    <property type="entry name" value="PucR_dom"/>
</dbReference>
<reference evidence="5" key="1">
    <citation type="submission" date="2019-11" db="EMBL/GenBank/DDBJ databases">
        <authorList>
            <person name="Li J."/>
        </authorList>
    </citation>
    <scope>NUCLEOTIDE SEQUENCE</scope>
    <source>
        <strain evidence="5">B6B</strain>
    </source>
</reference>
<feature type="domain" description="Purine catabolism PurC-like" evidence="2">
    <location>
        <begin position="5"/>
        <end position="124"/>
    </location>
</feature>
<evidence type="ECO:0000313" key="6">
    <source>
        <dbReference type="Proteomes" id="UP000799092"/>
    </source>
</evidence>
<comment type="similarity">
    <text evidence="1">Belongs to the CdaR family.</text>
</comment>
<feature type="domain" description="PucR C-terminal helix-turn-helix" evidence="3">
    <location>
        <begin position="474"/>
        <end position="532"/>
    </location>
</feature>
<dbReference type="PANTHER" id="PTHR33744:SF1">
    <property type="entry name" value="DNA-BINDING TRANSCRIPTIONAL ACTIVATOR ADER"/>
    <property type="match status" value="1"/>
</dbReference>
<dbReference type="PANTHER" id="PTHR33744">
    <property type="entry name" value="CARBOHYDRATE DIACID REGULATOR"/>
    <property type="match status" value="1"/>
</dbReference>
<dbReference type="Pfam" id="PF07905">
    <property type="entry name" value="PucR"/>
    <property type="match status" value="1"/>
</dbReference>
<dbReference type="Pfam" id="PF17853">
    <property type="entry name" value="GGDEF_2"/>
    <property type="match status" value="1"/>
</dbReference>
<evidence type="ECO:0000259" key="2">
    <source>
        <dbReference type="Pfam" id="PF07905"/>
    </source>
</evidence>
<dbReference type="RefSeq" id="WP_338079540.1">
    <property type="nucleotide sequence ID" value="NZ_WJNG01000015.1"/>
</dbReference>
<organism evidence="5 6">
    <name type="scientific">Aquibacillus halophilus</name>
    <dbReference type="NCBI Taxonomy" id="930132"/>
    <lineage>
        <taxon>Bacteria</taxon>
        <taxon>Bacillati</taxon>
        <taxon>Bacillota</taxon>
        <taxon>Bacilli</taxon>
        <taxon>Bacillales</taxon>
        <taxon>Bacillaceae</taxon>
        <taxon>Aquibacillus</taxon>
    </lineage>
</organism>
<dbReference type="Pfam" id="PF13556">
    <property type="entry name" value="HTH_30"/>
    <property type="match status" value="1"/>
</dbReference>
<evidence type="ECO:0000259" key="4">
    <source>
        <dbReference type="Pfam" id="PF17853"/>
    </source>
</evidence>
<comment type="caution">
    <text evidence="5">The sequence shown here is derived from an EMBL/GenBank/DDBJ whole genome shotgun (WGS) entry which is preliminary data.</text>
</comment>
<evidence type="ECO:0000256" key="1">
    <source>
        <dbReference type="ARBA" id="ARBA00006754"/>
    </source>
</evidence>
<name>A0A6A8DIP9_9BACI</name>
<sequence>MKVSEILKNPAMEGYKIIAGESGLDREVLHVNMMDAPDIINFLKPNELLVTTAYHLKDQPNLIIELIEEMNEQGCAALGIKIKRFLQEIPKEVIEVAERLSFPIIELPAQSSLGDIVNQTLSSILDKKTNELRFAIDTHKQFSNHIISGKGIPKLLKRLADLINFPVVLLDQYTKPIASSHSNRKISHIMETMYLKDSSVYFPNTSFFTFSTLPEKETFSVFLVNTHQKKAGFLIVIGEINPADHSATLTIEQATNVISFELMKENALMQYTRRIKNEFFFNFTEGNFTSQEEVINRAKEFGLKSEQNYLCAAGKLEQGDFSGSYTQNQLEIDSIYEYIEDELVSLSLSTHLFTRGDTCILLYEVKGSSQDTTNYVHSSLELVQAKIKERFERSISFGVSNISRNFFHVKNGFKEAHDALQSGQLSGQTGFIQGYRTKDIMELLRIIPAVDLKDYYLNALQPLLELGKDEEQTLLQTLFVFLETHCQISETAKRLFVHRNTVVYRLDKCEELLGSKLNDSELTLQIRLAMRIKTMLDL</sequence>
<dbReference type="EMBL" id="WJNG01000015">
    <property type="protein sequence ID" value="MRH44336.1"/>
    <property type="molecule type" value="Genomic_DNA"/>
</dbReference>
<feature type="domain" description="CdaR GGDEF-like" evidence="4">
    <location>
        <begin position="286"/>
        <end position="421"/>
    </location>
</feature>
<dbReference type="Proteomes" id="UP000799092">
    <property type="component" value="Unassembled WGS sequence"/>
</dbReference>
<dbReference type="InterPro" id="IPR051448">
    <property type="entry name" value="CdaR-like_regulators"/>
</dbReference>